<name>A0ABP7G5L5_9MICO</name>
<evidence type="ECO:0000313" key="1">
    <source>
        <dbReference type="EMBL" id="GAA3755627.1"/>
    </source>
</evidence>
<organism evidence="1 2">
    <name type="scientific">Microbacterium kribbense</name>
    <dbReference type="NCBI Taxonomy" id="433645"/>
    <lineage>
        <taxon>Bacteria</taxon>
        <taxon>Bacillati</taxon>
        <taxon>Actinomycetota</taxon>
        <taxon>Actinomycetes</taxon>
        <taxon>Micrococcales</taxon>
        <taxon>Microbacteriaceae</taxon>
        <taxon>Microbacterium</taxon>
    </lineage>
</organism>
<protein>
    <submittedName>
        <fullName evidence="1">Uncharacterized protein</fullName>
    </submittedName>
</protein>
<evidence type="ECO:0000313" key="2">
    <source>
        <dbReference type="Proteomes" id="UP001500540"/>
    </source>
</evidence>
<sequence length="112" mass="11664">MIRLAADTLALGGEAGLDIATMLFAELVIATMYGVDFASPVASISEVSRAPNSCALSSANRRRSACAAASGSQACSTHHWSPSRPWLRMAVYEPCTVRECAMIASPSSTPGT</sequence>
<dbReference type="RefSeq" id="WP_425562015.1">
    <property type="nucleotide sequence ID" value="NZ_BAABAF010000001.1"/>
</dbReference>
<keyword evidence="2" id="KW-1185">Reference proteome</keyword>
<gene>
    <name evidence="1" type="ORF">GCM10022240_05710</name>
</gene>
<comment type="caution">
    <text evidence="1">The sequence shown here is derived from an EMBL/GenBank/DDBJ whole genome shotgun (WGS) entry which is preliminary data.</text>
</comment>
<dbReference type="Proteomes" id="UP001500540">
    <property type="component" value="Unassembled WGS sequence"/>
</dbReference>
<accession>A0ABP7G5L5</accession>
<reference evidence="2" key="1">
    <citation type="journal article" date="2019" name="Int. J. Syst. Evol. Microbiol.">
        <title>The Global Catalogue of Microorganisms (GCM) 10K type strain sequencing project: providing services to taxonomists for standard genome sequencing and annotation.</title>
        <authorList>
            <consortium name="The Broad Institute Genomics Platform"/>
            <consortium name="The Broad Institute Genome Sequencing Center for Infectious Disease"/>
            <person name="Wu L."/>
            <person name="Ma J."/>
        </authorList>
    </citation>
    <scope>NUCLEOTIDE SEQUENCE [LARGE SCALE GENOMIC DNA]</scope>
    <source>
        <strain evidence="2">JCM 16950</strain>
    </source>
</reference>
<proteinExistence type="predicted"/>
<dbReference type="EMBL" id="BAABAF010000001">
    <property type="protein sequence ID" value="GAA3755627.1"/>
    <property type="molecule type" value="Genomic_DNA"/>
</dbReference>